<dbReference type="Proteomes" id="UP001164187">
    <property type="component" value="Chromosome"/>
</dbReference>
<organism evidence="3 4">
    <name type="scientific">Peptostreptococcus equinus</name>
    <dbReference type="NCBI Taxonomy" id="3003601"/>
    <lineage>
        <taxon>Bacteria</taxon>
        <taxon>Bacillati</taxon>
        <taxon>Bacillota</taxon>
        <taxon>Clostridia</taxon>
        <taxon>Peptostreptococcales</taxon>
        <taxon>Peptostreptococcaceae</taxon>
        <taxon>Peptostreptococcus</taxon>
    </lineage>
</organism>
<dbReference type="RefSeq" id="WP_269311442.1">
    <property type="nucleotide sequence ID" value="NZ_CP114052.1"/>
</dbReference>
<dbReference type="EMBL" id="CP114052">
    <property type="protein sequence ID" value="WAW14745.1"/>
    <property type="molecule type" value="Genomic_DNA"/>
</dbReference>
<keyword evidence="4" id="KW-1185">Reference proteome</keyword>
<name>A0ABY7JRY6_9FIRM</name>
<feature type="region of interest" description="Disordered" evidence="1">
    <location>
        <begin position="137"/>
        <end position="165"/>
    </location>
</feature>
<proteinExistence type="predicted"/>
<evidence type="ECO:0000313" key="3">
    <source>
        <dbReference type="EMBL" id="WAW14745.1"/>
    </source>
</evidence>
<dbReference type="InterPro" id="IPR018392">
    <property type="entry name" value="LysM"/>
</dbReference>
<dbReference type="InterPro" id="IPR036779">
    <property type="entry name" value="LysM_dom_sf"/>
</dbReference>
<accession>A0ABY7JRY6</accession>
<feature type="domain" description="LysM" evidence="2">
    <location>
        <begin position="173"/>
        <end position="226"/>
    </location>
</feature>
<dbReference type="Pfam" id="PF01476">
    <property type="entry name" value="LysM"/>
    <property type="match status" value="1"/>
</dbReference>
<feature type="compositionally biased region" description="Polar residues" evidence="1">
    <location>
        <begin position="147"/>
        <end position="158"/>
    </location>
</feature>
<evidence type="ECO:0000256" key="1">
    <source>
        <dbReference type="SAM" id="MobiDB-lite"/>
    </source>
</evidence>
<protein>
    <submittedName>
        <fullName evidence="3">LysM peptidoglycan-binding domain-containing protein</fullName>
    </submittedName>
</protein>
<dbReference type="CDD" id="cd00118">
    <property type="entry name" value="LysM"/>
    <property type="match status" value="1"/>
</dbReference>
<evidence type="ECO:0000313" key="4">
    <source>
        <dbReference type="Proteomes" id="UP001164187"/>
    </source>
</evidence>
<evidence type="ECO:0000259" key="2">
    <source>
        <dbReference type="Pfam" id="PF01476"/>
    </source>
</evidence>
<dbReference type="Gene3D" id="3.10.350.10">
    <property type="entry name" value="LysM domain"/>
    <property type="match status" value="1"/>
</dbReference>
<sequence length="226" mass="26222">MEAWLKTSNKSFRFPIVPQEIEVSGDYKVDTEYLANGDEIAVYCGQSLKRTSLSSHFPSDKDRSYLDFYTFPSPLECVKIVDEIARSQEEIRYIVTETEINWPIKITNFKRGHKDPTGDIEFSLDILEYTPPKAVSWAPAPQKNDKPTSSNNNSNKVNLITRPTPPPQKVRYHIVKKGDYLWDISFKYYRKGSLFHKIKNNSENQKRYPSLKKSSMIYSGWKLVIP</sequence>
<reference evidence="3" key="1">
    <citation type="submission" date="2022-12" db="EMBL/GenBank/DDBJ databases">
        <title>Peptostreptococcus.</title>
        <authorList>
            <person name="Lee S.H."/>
        </authorList>
    </citation>
    <scope>NUCLEOTIDE SEQUENCE</scope>
    <source>
        <strain evidence="3">CBA3647</strain>
    </source>
</reference>
<gene>
    <name evidence="3" type="ORF">O0R46_09190</name>
</gene>